<reference evidence="2 3" key="1">
    <citation type="submission" date="2016-08" db="EMBL/GenBank/DDBJ databases">
        <authorList>
            <person name="Seilhamer J.J."/>
        </authorList>
    </citation>
    <scope>NUCLEOTIDE SEQUENCE [LARGE SCALE GENOMIC DNA]</scope>
    <source>
        <strain evidence="2 3">P1-7</strain>
    </source>
</reference>
<gene>
    <name evidence="2" type="ORF">GA0061101_14638</name>
</gene>
<evidence type="ECO:0000256" key="1">
    <source>
        <dbReference type="SAM" id="Phobius"/>
    </source>
</evidence>
<dbReference type="AlphaFoldDB" id="A0A1C3XJ02"/>
<evidence type="ECO:0000313" key="2">
    <source>
        <dbReference type="EMBL" id="SCB52179.1"/>
    </source>
</evidence>
<proteinExistence type="predicted"/>
<name>A0A1C3XJ02_9HYPH</name>
<evidence type="ECO:0000313" key="3">
    <source>
        <dbReference type="Proteomes" id="UP000199205"/>
    </source>
</evidence>
<keyword evidence="1" id="KW-0812">Transmembrane</keyword>
<keyword evidence="1" id="KW-1133">Transmembrane helix</keyword>
<accession>A0A1C3XJ02</accession>
<protein>
    <submittedName>
        <fullName evidence="2">Uncharacterized protein</fullName>
    </submittedName>
</protein>
<sequence>MGDLSRSTLAVDSKTIIGNLGEDGTLKLVTLTAVLLTLMAGSSLASGTVYYGSRAGMEVTIVSMSGLDTSHAEIRTKHTRANAIAFCRQYVQKVTPDCIRQELSMPLSDVIEADCKTGIFTDFAGDRYQFRGRNPAPDSMAKYRLVNLQTNDDADGSSASGYPTNMGIFRALCPRTAPADY</sequence>
<dbReference type="Proteomes" id="UP000199205">
    <property type="component" value="Unassembled WGS sequence"/>
</dbReference>
<feature type="transmembrane region" description="Helical" evidence="1">
    <location>
        <begin position="28"/>
        <end position="51"/>
    </location>
</feature>
<keyword evidence="1" id="KW-0472">Membrane</keyword>
<organism evidence="2 3">
    <name type="scientific">Rhizobium lusitanum</name>
    <dbReference type="NCBI Taxonomy" id="293958"/>
    <lineage>
        <taxon>Bacteria</taxon>
        <taxon>Pseudomonadati</taxon>
        <taxon>Pseudomonadota</taxon>
        <taxon>Alphaproteobacteria</taxon>
        <taxon>Hyphomicrobiales</taxon>
        <taxon>Rhizobiaceae</taxon>
        <taxon>Rhizobium/Agrobacterium group</taxon>
        <taxon>Rhizobium</taxon>
    </lineage>
</organism>
<dbReference type="EMBL" id="FMAF01000046">
    <property type="protein sequence ID" value="SCB52179.1"/>
    <property type="molecule type" value="Genomic_DNA"/>
</dbReference>